<dbReference type="InterPro" id="IPR027417">
    <property type="entry name" value="P-loop_NTPase"/>
</dbReference>
<dbReference type="Gene3D" id="3.40.50.300">
    <property type="entry name" value="P-loop containing nucleotide triphosphate hydrolases"/>
    <property type="match status" value="1"/>
</dbReference>
<evidence type="ECO:0000313" key="3">
    <source>
        <dbReference type="Proteomes" id="UP000467700"/>
    </source>
</evidence>
<dbReference type="EMBL" id="CACVBS010000031">
    <property type="protein sequence ID" value="CAA7260980.1"/>
    <property type="molecule type" value="Genomic_DNA"/>
</dbReference>
<evidence type="ECO:0000259" key="1">
    <source>
        <dbReference type="Pfam" id="PF01926"/>
    </source>
</evidence>
<dbReference type="Pfam" id="PF01926">
    <property type="entry name" value="MMR_HSR1"/>
    <property type="match status" value="1"/>
</dbReference>
<keyword evidence="3" id="KW-1185">Reference proteome</keyword>
<gene>
    <name evidence="2" type="ORF">AAE3_LOCUS3230</name>
</gene>
<reference evidence="2 3" key="1">
    <citation type="submission" date="2020-01" db="EMBL/GenBank/DDBJ databases">
        <authorList>
            <person name="Gupta K D."/>
        </authorList>
    </citation>
    <scope>NUCLEOTIDE SEQUENCE [LARGE SCALE GENOMIC DNA]</scope>
</reference>
<proteinExistence type="predicted"/>
<evidence type="ECO:0000313" key="2">
    <source>
        <dbReference type="EMBL" id="CAA7260980.1"/>
    </source>
</evidence>
<accession>A0A8S0VTT3</accession>
<dbReference type="InterPro" id="IPR006073">
    <property type="entry name" value="GTP-bd"/>
</dbReference>
<dbReference type="OrthoDB" id="8954335at2759"/>
<name>A0A8S0VTT3_CYCAE</name>
<organism evidence="2 3">
    <name type="scientific">Cyclocybe aegerita</name>
    <name type="common">Black poplar mushroom</name>
    <name type="synonym">Agrocybe aegerita</name>
    <dbReference type="NCBI Taxonomy" id="1973307"/>
    <lineage>
        <taxon>Eukaryota</taxon>
        <taxon>Fungi</taxon>
        <taxon>Dikarya</taxon>
        <taxon>Basidiomycota</taxon>
        <taxon>Agaricomycotina</taxon>
        <taxon>Agaricomycetes</taxon>
        <taxon>Agaricomycetidae</taxon>
        <taxon>Agaricales</taxon>
        <taxon>Agaricineae</taxon>
        <taxon>Bolbitiaceae</taxon>
        <taxon>Cyclocybe</taxon>
    </lineage>
</organism>
<dbReference type="AlphaFoldDB" id="A0A8S0VTT3"/>
<sequence length="307" mass="35494">MGDIDLRKIRVDDIVIAFMGPTGSGKSNLIDVLTGQVGSKRLSGSKLRSCTQDVYAVRLLNHEVYGDRLVFVDTPGFDDTDRSDMEILRMIGKWLQRTYEASIKLAGIVYLHRITDNRMSGSPHRNLRMFGELCGDRATSKVALVTTMWDRVNQAIGEKRQQELERNYFRELLIRGAIPMRFNNTERAAWNIVDTIIREGDREEILLQEELVELRRRLNETSAGRAIYNTFQKLLKDQREVVRELARLAKAQNNMRLVSEMNLEYKRIQREFEKSFGQIAELKVPLGRRIILYLFGKKSRAKSLVLV</sequence>
<dbReference type="SUPFAM" id="SSF52540">
    <property type="entry name" value="P-loop containing nucleoside triphosphate hydrolases"/>
    <property type="match status" value="2"/>
</dbReference>
<comment type="caution">
    <text evidence="2">The sequence shown here is derived from an EMBL/GenBank/DDBJ whole genome shotgun (WGS) entry which is preliminary data.</text>
</comment>
<dbReference type="GO" id="GO:0005525">
    <property type="term" value="F:GTP binding"/>
    <property type="evidence" value="ECO:0007669"/>
    <property type="project" value="InterPro"/>
</dbReference>
<dbReference type="Proteomes" id="UP000467700">
    <property type="component" value="Unassembled WGS sequence"/>
</dbReference>
<feature type="domain" description="G" evidence="1">
    <location>
        <begin position="16"/>
        <end position="112"/>
    </location>
</feature>
<dbReference type="CDD" id="cd00882">
    <property type="entry name" value="Ras_like_GTPase"/>
    <property type="match status" value="1"/>
</dbReference>
<protein>
    <recommendedName>
        <fullName evidence="1">G domain-containing protein</fullName>
    </recommendedName>
</protein>